<evidence type="ECO:0000256" key="1">
    <source>
        <dbReference type="ARBA" id="ARBA00005695"/>
    </source>
</evidence>
<protein>
    <recommendedName>
        <fullName evidence="4">Solute-binding protein family 5 domain-containing protein</fullName>
    </recommendedName>
</protein>
<dbReference type="SUPFAM" id="SSF53850">
    <property type="entry name" value="Periplasmic binding protein-like II"/>
    <property type="match status" value="1"/>
</dbReference>
<dbReference type="Proteomes" id="UP000886743">
    <property type="component" value="Unassembled WGS sequence"/>
</dbReference>
<dbReference type="Pfam" id="PF00496">
    <property type="entry name" value="SBP_bac_5"/>
    <property type="match status" value="1"/>
</dbReference>
<dbReference type="GO" id="GO:0015833">
    <property type="term" value="P:peptide transport"/>
    <property type="evidence" value="ECO:0007669"/>
    <property type="project" value="TreeGrafter"/>
</dbReference>
<gene>
    <name evidence="5" type="ORF">IAC74_07235</name>
</gene>
<dbReference type="Gene3D" id="3.10.105.10">
    <property type="entry name" value="Dipeptide-binding Protein, Domain 3"/>
    <property type="match status" value="1"/>
</dbReference>
<dbReference type="PANTHER" id="PTHR30290">
    <property type="entry name" value="PERIPLASMIC BINDING COMPONENT OF ABC TRANSPORTER"/>
    <property type="match status" value="1"/>
</dbReference>
<dbReference type="EMBL" id="DVOF01000212">
    <property type="protein sequence ID" value="HIV03353.1"/>
    <property type="molecule type" value="Genomic_DNA"/>
</dbReference>
<proteinExistence type="inferred from homology"/>
<reference evidence="5" key="1">
    <citation type="submission" date="2020-10" db="EMBL/GenBank/DDBJ databases">
        <authorList>
            <person name="Gilroy R."/>
        </authorList>
    </citation>
    <scope>NUCLEOTIDE SEQUENCE</scope>
    <source>
        <strain evidence="5">4920</strain>
    </source>
</reference>
<dbReference type="PANTHER" id="PTHR30290:SF9">
    <property type="entry name" value="OLIGOPEPTIDE-BINDING PROTEIN APPA"/>
    <property type="match status" value="1"/>
</dbReference>
<evidence type="ECO:0000256" key="3">
    <source>
        <dbReference type="ARBA" id="ARBA00022729"/>
    </source>
</evidence>
<comment type="similarity">
    <text evidence="1">Belongs to the bacterial solute-binding protein 5 family.</text>
</comment>
<sequence length="270" mass="29716">MCIRDSLYTVSYPNNNLTFLGINTTRTVLSDAGVRRAFSYAIGREEIEQNIMFGRGKSVHVPTAPNSYLYKDIYQLEESADRAAELLAEAGYSAGTDGVQVHGESGEALRFNLLVNSDNERRSAIAEAVKTDLQRIGVEVTVEGVSFEEYQRRVNAGNYDMFLGEVKIGADLDLSMFAGQNARYSVYASERIDSLLWNCKNAVTQEAFAQTYQELEEAFLEEMPIISLLMGMDAMMLNDTVQGVETPAEGSVFAGAAGWYITSPQTTAGQ</sequence>
<dbReference type="InterPro" id="IPR000914">
    <property type="entry name" value="SBP_5_dom"/>
</dbReference>
<dbReference type="GO" id="GO:1904680">
    <property type="term" value="F:peptide transmembrane transporter activity"/>
    <property type="evidence" value="ECO:0007669"/>
    <property type="project" value="TreeGrafter"/>
</dbReference>
<dbReference type="InterPro" id="IPR039424">
    <property type="entry name" value="SBP_5"/>
</dbReference>
<evidence type="ECO:0000259" key="4">
    <source>
        <dbReference type="Pfam" id="PF00496"/>
    </source>
</evidence>
<keyword evidence="3" id="KW-0732">Signal</keyword>
<organism evidence="5 6">
    <name type="scientific">Candidatus Aphodoplasma excrementigallinarum</name>
    <dbReference type="NCBI Taxonomy" id="2840673"/>
    <lineage>
        <taxon>Bacteria</taxon>
        <taxon>Bacillati</taxon>
        <taxon>Bacillota</taxon>
        <taxon>Clostridia</taxon>
        <taxon>Eubacteriales</taxon>
        <taxon>Candidatus Aphodoplasma</taxon>
    </lineage>
</organism>
<accession>A0A9D1T028</accession>
<dbReference type="Gene3D" id="3.40.190.10">
    <property type="entry name" value="Periplasmic binding protein-like II"/>
    <property type="match status" value="1"/>
</dbReference>
<feature type="domain" description="Solute-binding protein family 5" evidence="4">
    <location>
        <begin position="10"/>
        <end position="165"/>
    </location>
</feature>
<evidence type="ECO:0000256" key="2">
    <source>
        <dbReference type="ARBA" id="ARBA00022448"/>
    </source>
</evidence>
<comment type="caution">
    <text evidence="5">The sequence shown here is derived from an EMBL/GenBank/DDBJ whole genome shotgun (WGS) entry which is preliminary data.</text>
</comment>
<reference evidence="5" key="2">
    <citation type="journal article" date="2021" name="PeerJ">
        <title>Extensive microbial diversity within the chicken gut microbiome revealed by metagenomics and culture.</title>
        <authorList>
            <person name="Gilroy R."/>
            <person name="Ravi A."/>
            <person name="Getino M."/>
            <person name="Pursley I."/>
            <person name="Horton D.L."/>
            <person name="Alikhan N.F."/>
            <person name="Baker D."/>
            <person name="Gharbi K."/>
            <person name="Hall N."/>
            <person name="Watson M."/>
            <person name="Adriaenssens E.M."/>
            <person name="Foster-Nyarko E."/>
            <person name="Jarju S."/>
            <person name="Secka A."/>
            <person name="Antonio M."/>
            <person name="Oren A."/>
            <person name="Chaudhuri R.R."/>
            <person name="La Ragione R."/>
            <person name="Hildebrand F."/>
            <person name="Pallen M.J."/>
        </authorList>
    </citation>
    <scope>NUCLEOTIDE SEQUENCE</scope>
    <source>
        <strain evidence="5">4920</strain>
    </source>
</reference>
<evidence type="ECO:0000313" key="6">
    <source>
        <dbReference type="Proteomes" id="UP000886743"/>
    </source>
</evidence>
<name>A0A9D1T028_9FIRM</name>
<dbReference type="AlphaFoldDB" id="A0A9D1T028"/>
<keyword evidence="2" id="KW-0813">Transport</keyword>
<evidence type="ECO:0000313" key="5">
    <source>
        <dbReference type="EMBL" id="HIV03353.1"/>
    </source>
</evidence>